<gene>
    <name evidence="1" type="ordered locus">Rumal_0283</name>
</gene>
<evidence type="ECO:0000313" key="1">
    <source>
        <dbReference type="EMBL" id="ADU20840.1"/>
    </source>
</evidence>
<evidence type="ECO:0000313" key="2">
    <source>
        <dbReference type="Proteomes" id="UP000006919"/>
    </source>
</evidence>
<protein>
    <submittedName>
        <fullName evidence="1">Uncharacterized protein</fullName>
    </submittedName>
</protein>
<name>E6UDL2_RUMA7</name>
<organism evidence="1 2">
    <name type="scientific">Ruminococcus albus (strain ATCC 27210 / DSM 20455 / JCM 14654 / NCDO 2250 / 7)</name>
    <dbReference type="NCBI Taxonomy" id="697329"/>
    <lineage>
        <taxon>Bacteria</taxon>
        <taxon>Bacillati</taxon>
        <taxon>Bacillota</taxon>
        <taxon>Clostridia</taxon>
        <taxon>Eubacteriales</taxon>
        <taxon>Oscillospiraceae</taxon>
        <taxon>Ruminococcus</taxon>
    </lineage>
</organism>
<dbReference type="KEGG" id="ral:Rumal_0283"/>
<dbReference type="STRING" id="697329.Rumal_0283"/>
<dbReference type="HOGENOM" id="CLU_2371060_0_0_9"/>
<dbReference type="EMBL" id="CP002403">
    <property type="protein sequence ID" value="ADU20840.1"/>
    <property type="molecule type" value="Genomic_DNA"/>
</dbReference>
<proteinExistence type="predicted"/>
<dbReference type="RefSeq" id="WP_013497032.1">
    <property type="nucleotide sequence ID" value="NC_014833.1"/>
</dbReference>
<dbReference type="AlphaFoldDB" id="E6UDL2"/>
<reference evidence="1 2" key="1">
    <citation type="journal article" date="2011" name="J. Bacteriol.">
        <title>Complete genome of the cellulolytic ruminal bacterium Ruminococcus albus 7.</title>
        <authorList>
            <person name="Suen G."/>
            <person name="Stevenson D.M."/>
            <person name="Bruce D.C."/>
            <person name="Chertkov O."/>
            <person name="Copeland A."/>
            <person name="Cheng J.F."/>
            <person name="Detter C."/>
            <person name="Detter J.C."/>
            <person name="Goodwin L.A."/>
            <person name="Han C.S."/>
            <person name="Hauser L.J."/>
            <person name="Ivanova N.N."/>
            <person name="Kyrpides N.C."/>
            <person name="Land M.L."/>
            <person name="Lapidus A."/>
            <person name="Lucas S."/>
            <person name="Ovchinnikova G."/>
            <person name="Pitluck S."/>
            <person name="Tapia R."/>
            <person name="Woyke T."/>
            <person name="Boyum J."/>
            <person name="Mead D."/>
            <person name="Weimer P.J."/>
        </authorList>
    </citation>
    <scope>NUCLEOTIDE SEQUENCE [LARGE SCALE GENOMIC DNA]</scope>
    <source>
        <strain evidence="2">ATCC 27210 / DSM 20455 / JCM 14654 / NCDO 2250 / 7</strain>
    </source>
</reference>
<accession>E6UDL2</accession>
<sequence>MTLIKDEAFEKLYEQYDEGVIEYFIMKSDKPYDGEKSHRNAVLFPKGVQDTEIYSWSHDWSEYFDDGNEWWGCMYHTVYDRAMDRFTVIAASATD</sequence>
<dbReference type="eggNOG" id="ENOG5033MFU">
    <property type="taxonomic scope" value="Bacteria"/>
</dbReference>
<dbReference type="Proteomes" id="UP000006919">
    <property type="component" value="Chromosome"/>
</dbReference>
<dbReference type="OrthoDB" id="7596169at2"/>